<feature type="transmembrane region" description="Helical" evidence="2">
    <location>
        <begin position="34"/>
        <end position="58"/>
    </location>
</feature>
<dbReference type="OrthoDB" id="9935239at2"/>
<protein>
    <submittedName>
        <fullName evidence="3">Uncharacterized protein</fullName>
    </submittedName>
</protein>
<organism evidence="3 4">
    <name type="scientific">Brevifollis gellanilyticus</name>
    <dbReference type="NCBI Taxonomy" id="748831"/>
    <lineage>
        <taxon>Bacteria</taxon>
        <taxon>Pseudomonadati</taxon>
        <taxon>Verrucomicrobiota</taxon>
        <taxon>Verrucomicrobiia</taxon>
        <taxon>Verrucomicrobiales</taxon>
        <taxon>Verrucomicrobiaceae</taxon>
    </lineage>
</organism>
<reference evidence="3 4" key="1">
    <citation type="submission" date="2019-07" db="EMBL/GenBank/DDBJ databases">
        <title>Whole genome shotgun sequence of Brevifollis gellanilyticus NBRC 108608.</title>
        <authorList>
            <person name="Hosoyama A."/>
            <person name="Uohara A."/>
            <person name="Ohji S."/>
            <person name="Ichikawa N."/>
        </authorList>
    </citation>
    <scope>NUCLEOTIDE SEQUENCE [LARGE SCALE GENOMIC DNA]</scope>
    <source>
        <strain evidence="3 4">NBRC 108608</strain>
    </source>
</reference>
<keyword evidence="4" id="KW-1185">Reference proteome</keyword>
<dbReference type="AlphaFoldDB" id="A0A512MEC1"/>
<dbReference type="RefSeq" id="WP_146852984.1">
    <property type="nucleotide sequence ID" value="NZ_BKAG01000035.1"/>
</dbReference>
<feature type="region of interest" description="Disordered" evidence="1">
    <location>
        <begin position="75"/>
        <end position="117"/>
    </location>
</feature>
<evidence type="ECO:0000256" key="1">
    <source>
        <dbReference type="SAM" id="MobiDB-lite"/>
    </source>
</evidence>
<comment type="caution">
    <text evidence="3">The sequence shown here is derived from an EMBL/GenBank/DDBJ whole genome shotgun (WGS) entry which is preliminary data.</text>
</comment>
<accession>A0A512MEC1</accession>
<proteinExistence type="predicted"/>
<name>A0A512MEC1_9BACT</name>
<evidence type="ECO:0000313" key="3">
    <source>
        <dbReference type="EMBL" id="GEP44741.1"/>
    </source>
</evidence>
<sequence>MNSILAFPVYVQQSGTGAATGVGASGEHTVAMDLFVMINLAFLMFMLGFFACWAWLIWRRTTRPPPHIQLIMELDDEDEEARKQESTAESTAPSSSAAAEPEPERAPWEREQDWWKK</sequence>
<keyword evidence="2" id="KW-0812">Transmembrane</keyword>
<keyword evidence="2" id="KW-1133">Transmembrane helix</keyword>
<gene>
    <name evidence="3" type="ORF">BGE01nite_40320</name>
</gene>
<dbReference type="Proteomes" id="UP000321577">
    <property type="component" value="Unassembled WGS sequence"/>
</dbReference>
<evidence type="ECO:0000256" key="2">
    <source>
        <dbReference type="SAM" id="Phobius"/>
    </source>
</evidence>
<keyword evidence="2" id="KW-0472">Membrane</keyword>
<feature type="compositionally biased region" description="Low complexity" evidence="1">
    <location>
        <begin position="87"/>
        <end position="100"/>
    </location>
</feature>
<dbReference type="EMBL" id="BKAG01000035">
    <property type="protein sequence ID" value="GEP44741.1"/>
    <property type="molecule type" value="Genomic_DNA"/>
</dbReference>
<feature type="compositionally biased region" description="Basic and acidic residues" evidence="1">
    <location>
        <begin position="102"/>
        <end position="117"/>
    </location>
</feature>
<evidence type="ECO:0000313" key="4">
    <source>
        <dbReference type="Proteomes" id="UP000321577"/>
    </source>
</evidence>